<evidence type="ECO:0000313" key="1">
    <source>
        <dbReference type="EMBL" id="VAV93013.1"/>
    </source>
</evidence>
<organism evidence="1">
    <name type="scientific">hydrothermal vent metagenome</name>
    <dbReference type="NCBI Taxonomy" id="652676"/>
    <lineage>
        <taxon>unclassified sequences</taxon>
        <taxon>metagenomes</taxon>
        <taxon>ecological metagenomes</taxon>
    </lineage>
</organism>
<sequence length="314" mass="34657">MKKTSLLFFFLIMMIHPAWASETQFVFADIKTGQAILTADDNYFNRMSAAEIAIRSRSATATKTADDLKAQYAANVLEWTDQEKAQITQLVADNRKKLNGIASLLPAKVIFIKVTDQVEGGLPHTRANAIILPLSDKPLTEKLFYHELFHVLSRNQKARHDSLYDLIGFKSCDFTATAEIQAKMLTNPDVPAEGYYLPVTIDNKPSAIMTFLHAAYPAFNPEVKGGFGGHFGFGLLKLKVSDGHCTVDPDPAGKAQILNPGTVPEFFAAIGQNTSYIIHPEEVLAENFVFVMTDKQGLPNPEILARLGTWLGLK</sequence>
<proteinExistence type="predicted"/>
<gene>
    <name evidence="1" type="ORF">MNBD_ALPHA02-1224</name>
</gene>
<dbReference type="AlphaFoldDB" id="A0A3B0S9L5"/>
<reference evidence="1" key="1">
    <citation type="submission" date="2018-06" db="EMBL/GenBank/DDBJ databases">
        <authorList>
            <person name="Zhirakovskaya E."/>
        </authorList>
    </citation>
    <scope>NUCLEOTIDE SEQUENCE</scope>
</reference>
<name>A0A3B0S9L5_9ZZZZ</name>
<protein>
    <submittedName>
        <fullName evidence="1">Uncharacterized protein</fullName>
    </submittedName>
</protein>
<dbReference type="EMBL" id="UOED01000080">
    <property type="protein sequence ID" value="VAV93013.1"/>
    <property type="molecule type" value="Genomic_DNA"/>
</dbReference>
<accession>A0A3B0S9L5</accession>